<dbReference type="NCBIfam" id="TIGR04056">
    <property type="entry name" value="OMP_RagA_SusC"/>
    <property type="match status" value="1"/>
</dbReference>
<evidence type="ECO:0000256" key="3">
    <source>
        <dbReference type="ARBA" id="ARBA00022452"/>
    </source>
</evidence>
<feature type="signal peptide" evidence="10">
    <location>
        <begin position="1"/>
        <end position="20"/>
    </location>
</feature>
<feature type="domain" description="TonB-dependent receptor-like beta-barrel" evidence="11">
    <location>
        <begin position="406"/>
        <end position="824"/>
    </location>
</feature>
<dbReference type="InterPro" id="IPR023996">
    <property type="entry name" value="TonB-dep_OMP_SusC/RagA"/>
</dbReference>
<reference evidence="14" key="1">
    <citation type="submission" date="2016-10" db="EMBL/GenBank/DDBJ databases">
        <authorList>
            <person name="Varghese N."/>
            <person name="Submissions S."/>
        </authorList>
    </citation>
    <scope>NUCLEOTIDE SEQUENCE [LARGE SCALE GENOMIC DNA]</scope>
    <source>
        <strain evidence="14">DSM 22703</strain>
    </source>
</reference>
<accession>A0A1G5ZGS9</accession>
<sequence length="990" mass="107101">MRKVLLLGLMLFLASAEAFAQNRVITGTVTSVEDNMGVPGATVLVKGTTIGTATDLDGKYSISVPAGSNVLVFTFVGLTTREVTIGNQMTINVALQPDVRALSEFVVTSYGDQSKREITGAISSVKGDVFQDLPMQSFDRAMQGRIAGVQVTSTSGQPGGALNVRIRGVGSVNAGNDPLYIIDGVQVPGGSLSGQGSQNALASINPNDIQSIEVLKDAAAGAIYGAQAANGVVIITTRRGTKGSTKVRLSAQTGVVKPLGLYEVMNSQQLAGLKRDAFVNSGRPAINAANVYGNPEDPNLPNNSWVDATFGDDRLSVYDISLSGGDDKTTFFLSGSYTDQGSQVIKSDYERATTRLNLTHRPNKKLTINTILSLAYQKSNGAIERGNFINSPFQAGFTARPNVPIYNEDGTFRDYPSDHLFGYNIVQGATQELRLANTVQTVSNMQLNYQFTPWLSFTSFAGLDFADNRDENNRPSTIAAFRAAGGNSTNTDRRNVNFNTNHNFNFNKKFADKHTVSGILGYEYKTESRELTFAQGQGFANPILRYLNNAATPLAVGSSFTQFKRLGVFGQAKYDYKDTYTADFTLRRDGHSRFGSDVRFGTFGAVSVGWRLSSMQFLQNATWLDNLRLRASYGVTGNSEIPNFASQTLVASAGQYGGSPSLVLNQLGNNLLTWEEAETFNIGVDATMFNGRIITTVDFWRKNSSNLLFNTPLPIDSGFGSITQNTGELRNQGIDFDIQTVNINAGKFQWSTAFNVTVLENEVISLFGGEERIGNTIVVGQPLFPFYTTPYAGVNPANGRPMYLNENNEYTYTIRDADVRYQGSALPTSYGGLSNTFTYGGLSLEVFFQGQFGNKAFNSDLINLASTGSGPNNQLVNQLNYWKQPGDVVSNPMPWESGARPGGSSYTATSTRQLSDGSYIRLKQVTLSYAIPPVVSQRIGVSQANVFVQGLNMATFTKYNGIDPEVNSIGNTFAAFPNSQQITAGVSLSF</sequence>
<keyword evidence="5 9" id="KW-0798">TonB box</keyword>
<keyword evidence="4 8" id="KW-0812">Transmembrane</keyword>
<dbReference type="Proteomes" id="UP000198756">
    <property type="component" value="Unassembled WGS sequence"/>
</dbReference>
<evidence type="ECO:0000256" key="7">
    <source>
        <dbReference type="ARBA" id="ARBA00023237"/>
    </source>
</evidence>
<evidence type="ECO:0000259" key="12">
    <source>
        <dbReference type="Pfam" id="PF07715"/>
    </source>
</evidence>
<evidence type="ECO:0000256" key="2">
    <source>
        <dbReference type="ARBA" id="ARBA00022448"/>
    </source>
</evidence>
<gene>
    <name evidence="13" type="ORF">SAMN03080617_03848</name>
</gene>
<dbReference type="SUPFAM" id="SSF49464">
    <property type="entry name" value="Carboxypeptidase regulatory domain-like"/>
    <property type="match status" value="1"/>
</dbReference>
<dbReference type="InterPro" id="IPR008969">
    <property type="entry name" value="CarboxyPept-like_regulatory"/>
</dbReference>
<dbReference type="Pfam" id="PF07715">
    <property type="entry name" value="Plug"/>
    <property type="match status" value="1"/>
</dbReference>
<dbReference type="EMBL" id="FMXE01000038">
    <property type="protein sequence ID" value="SDA94088.1"/>
    <property type="molecule type" value="Genomic_DNA"/>
</dbReference>
<keyword evidence="10" id="KW-0732">Signal</keyword>
<dbReference type="PROSITE" id="PS52016">
    <property type="entry name" value="TONB_DEPENDENT_REC_3"/>
    <property type="match status" value="1"/>
</dbReference>
<dbReference type="GO" id="GO:0009279">
    <property type="term" value="C:cell outer membrane"/>
    <property type="evidence" value="ECO:0007669"/>
    <property type="project" value="UniProtKB-SubCell"/>
</dbReference>
<dbReference type="InterPro" id="IPR012910">
    <property type="entry name" value="Plug_dom"/>
</dbReference>
<dbReference type="InterPro" id="IPR023997">
    <property type="entry name" value="TonB-dep_OMP_SusC/RagA_CS"/>
</dbReference>
<dbReference type="InterPro" id="IPR036942">
    <property type="entry name" value="Beta-barrel_TonB_sf"/>
</dbReference>
<dbReference type="NCBIfam" id="TIGR04057">
    <property type="entry name" value="SusC_RagA_signa"/>
    <property type="match status" value="1"/>
</dbReference>
<dbReference type="InterPro" id="IPR000531">
    <property type="entry name" value="Beta-barrel_TonB"/>
</dbReference>
<comment type="similarity">
    <text evidence="8 9">Belongs to the TonB-dependent receptor family.</text>
</comment>
<comment type="subcellular location">
    <subcellularLocation>
        <location evidence="1 8">Cell outer membrane</location>
        <topology evidence="1 8">Multi-pass membrane protein</topology>
    </subcellularLocation>
</comment>
<organism evidence="13 14">
    <name type="scientific">Algoriphagus alkaliphilus</name>
    <dbReference type="NCBI Taxonomy" id="279824"/>
    <lineage>
        <taxon>Bacteria</taxon>
        <taxon>Pseudomonadati</taxon>
        <taxon>Bacteroidota</taxon>
        <taxon>Cytophagia</taxon>
        <taxon>Cytophagales</taxon>
        <taxon>Cyclobacteriaceae</taxon>
        <taxon>Algoriphagus</taxon>
    </lineage>
</organism>
<dbReference type="STRING" id="279824.SAMN03080617_03848"/>
<evidence type="ECO:0000256" key="1">
    <source>
        <dbReference type="ARBA" id="ARBA00004571"/>
    </source>
</evidence>
<evidence type="ECO:0000256" key="6">
    <source>
        <dbReference type="ARBA" id="ARBA00023136"/>
    </source>
</evidence>
<keyword evidence="2 8" id="KW-0813">Transport</keyword>
<dbReference type="RefSeq" id="WP_092733769.1">
    <property type="nucleotide sequence ID" value="NZ_FMXE01000038.1"/>
</dbReference>
<evidence type="ECO:0000256" key="4">
    <source>
        <dbReference type="ARBA" id="ARBA00022692"/>
    </source>
</evidence>
<evidence type="ECO:0000256" key="10">
    <source>
        <dbReference type="SAM" id="SignalP"/>
    </source>
</evidence>
<dbReference type="Gene3D" id="2.170.130.10">
    <property type="entry name" value="TonB-dependent receptor, plug domain"/>
    <property type="match status" value="1"/>
</dbReference>
<keyword evidence="6 8" id="KW-0472">Membrane</keyword>
<proteinExistence type="inferred from homology"/>
<name>A0A1G5ZGS9_9BACT</name>
<dbReference type="InterPro" id="IPR037066">
    <property type="entry name" value="Plug_dom_sf"/>
</dbReference>
<keyword evidence="3 8" id="KW-1134">Transmembrane beta strand</keyword>
<evidence type="ECO:0000256" key="8">
    <source>
        <dbReference type="PROSITE-ProRule" id="PRU01360"/>
    </source>
</evidence>
<feature type="chain" id="PRO_5011648895" evidence="10">
    <location>
        <begin position="21"/>
        <end position="990"/>
    </location>
</feature>
<evidence type="ECO:0000313" key="13">
    <source>
        <dbReference type="EMBL" id="SDA94088.1"/>
    </source>
</evidence>
<dbReference type="InterPro" id="IPR039426">
    <property type="entry name" value="TonB-dep_rcpt-like"/>
</dbReference>
<feature type="domain" description="TonB-dependent receptor plug" evidence="12">
    <location>
        <begin position="115"/>
        <end position="232"/>
    </location>
</feature>
<dbReference type="Pfam" id="PF00593">
    <property type="entry name" value="TonB_dep_Rec_b-barrel"/>
    <property type="match status" value="1"/>
</dbReference>
<dbReference type="SUPFAM" id="SSF56935">
    <property type="entry name" value="Porins"/>
    <property type="match status" value="1"/>
</dbReference>
<dbReference type="AlphaFoldDB" id="A0A1G5ZGS9"/>
<dbReference type="Gene3D" id="2.60.40.1120">
    <property type="entry name" value="Carboxypeptidase-like, regulatory domain"/>
    <property type="match status" value="1"/>
</dbReference>
<evidence type="ECO:0000256" key="5">
    <source>
        <dbReference type="ARBA" id="ARBA00023077"/>
    </source>
</evidence>
<evidence type="ECO:0000256" key="9">
    <source>
        <dbReference type="RuleBase" id="RU003357"/>
    </source>
</evidence>
<evidence type="ECO:0000313" key="14">
    <source>
        <dbReference type="Proteomes" id="UP000198756"/>
    </source>
</evidence>
<keyword evidence="14" id="KW-1185">Reference proteome</keyword>
<dbReference type="Gene3D" id="2.40.170.20">
    <property type="entry name" value="TonB-dependent receptor, beta-barrel domain"/>
    <property type="match status" value="1"/>
</dbReference>
<dbReference type="Pfam" id="PF13715">
    <property type="entry name" value="CarbopepD_reg_2"/>
    <property type="match status" value="1"/>
</dbReference>
<protein>
    <submittedName>
        <fullName evidence="13">TonB-linked outer membrane protein, SusC/RagA family</fullName>
    </submittedName>
</protein>
<evidence type="ECO:0000259" key="11">
    <source>
        <dbReference type="Pfam" id="PF00593"/>
    </source>
</evidence>
<dbReference type="OrthoDB" id="9768177at2"/>
<keyword evidence="7 8" id="KW-0998">Cell outer membrane</keyword>